<dbReference type="RefSeq" id="WP_231392746.1">
    <property type="nucleotide sequence ID" value="NZ_JADOTY010000001.1"/>
</dbReference>
<evidence type="ECO:0000256" key="5">
    <source>
        <dbReference type="PROSITE-ProRule" id="PRU01091"/>
    </source>
</evidence>
<name>A0ABS0KBY4_9ACTN</name>
<dbReference type="InterPro" id="IPR001867">
    <property type="entry name" value="OmpR/PhoB-type_DNA-bd"/>
</dbReference>
<reference evidence="7 8" key="1">
    <citation type="submission" date="2020-11" db="EMBL/GenBank/DDBJ databases">
        <title>Sequencing the genomes of 1000 actinobacteria strains.</title>
        <authorList>
            <person name="Klenk H.-P."/>
        </authorList>
    </citation>
    <scope>NUCLEOTIDE SEQUENCE [LARGE SCALE GENOMIC DNA]</scope>
    <source>
        <strain evidence="7 8">DSM 101695</strain>
    </source>
</reference>
<dbReference type="SMART" id="SM01043">
    <property type="entry name" value="BTAD"/>
    <property type="match status" value="1"/>
</dbReference>
<accession>A0ABS0KBY4</accession>
<dbReference type="GO" id="GO:0003677">
    <property type="term" value="F:DNA binding"/>
    <property type="evidence" value="ECO:0007669"/>
    <property type="project" value="UniProtKB-KW"/>
</dbReference>
<feature type="domain" description="OmpR/PhoB-type" evidence="6">
    <location>
        <begin position="1"/>
        <end position="92"/>
    </location>
</feature>
<evidence type="ECO:0000256" key="2">
    <source>
        <dbReference type="ARBA" id="ARBA00023015"/>
    </source>
</evidence>
<dbReference type="InterPro" id="IPR051677">
    <property type="entry name" value="AfsR-DnrI-RedD_regulator"/>
</dbReference>
<evidence type="ECO:0000256" key="4">
    <source>
        <dbReference type="ARBA" id="ARBA00023163"/>
    </source>
</evidence>
<evidence type="ECO:0000313" key="8">
    <source>
        <dbReference type="Proteomes" id="UP000631791"/>
    </source>
</evidence>
<evidence type="ECO:0000256" key="3">
    <source>
        <dbReference type="ARBA" id="ARBA00023125"/>
    </source>
</evidence>
<dbReference type="SMART" id="SM00862">
    <property type="entry name" value="Trans_reg_C"/>
    <property type="match status" value="1"/>
</dbReference>
<evidence type="ECO:0000259" key="6">
    <source>
        <dbReference type="PROSITE" id="PS51755"/>
    </source>
</evidence>
<feature type="DNA-binding region" description="OmpR/PhoB-type" evidence="5">
    <location>
        <begin position="1"/>
        <end position="92"/>
    </location>
</feature>
<gene>
    <name evidence="7" type="ORF">IW249_006414</name>
</gene>
<dbReference type="Gene3D" id="1.10.10.10">
    <property type="entry name" value="Winged helix-like DNA-binding domain superfamily/Winged helix DNA-binding domain"/>
    <property type="match status" value="1"/>
</dbReference>
<sequence>MGPLRLWRGEAELDAGPRQQRGLLALLLARAGQPVSTSDLTGLIWGPDSPASSVNVIHKYVGALRRLLEPDLPPRAAGSYLLRHGNGYRFAAGPETLDLIAFRRHVSAAKSSLGQDRPTEALDHYLNALELCHSSAGDSLIDSTAAAATFAGIDSEFFDAAVATAAVAVRVCQPARVLAPLRLAAEMDRLNEPVHACLVTTLATAGQQAEALAVYGAIRARLDDELGIDPGHKLQDAQRRTLTQAGMPPSGDPNPIPGASRPTPLVRPAQLPPDLPVFVGRSSELTILSDLVTGMRAAVRTSPLVVAMNGMGGVGKSTLAVHFAHRVAGEFSDGQLYLDLQGHLGEGESRSADGALRLLLHAVGVPASDVPDTFDARIGTYRSMTAGKRILILLDNVRDASQVRPLLPNSAESLVIVTSRRSLIGLAAFDGAHPLSVDLPDLPTARRLLERRLAGLPSQPAGGTAGVEIVDEIIELCGRLPLALTILAARVTVRPRLSLASVAAELRDGARRLGAFPGGGGLSDPRTAFSWSYRQLGPGAARLFRLLSVALVPGVTAAACVSLCDRNPDDIRAELAELIEAALVTEHEDGRLTSHVLVRTYAEELLQAEEPAAERRAAISRLLQYYLHSSFHAQVVLEPNRTPIEPPPPLPGVVAEQPETYDEAIAWFASQREVLKEAVRLAADVGYGIVPWQLGITMQQYLQWAGYFQDWEDVMRVALHAARESHDAVGEAHVLRSLAGARHVFGANEESLHLLSEALRIFEDRDMRLEQALVHNNFHQVFSALSRHDLALEHSEKARSLSRLLENRRAEIFSLLFSGTSLAGLGQVEESAQALKEALELNQQVGRDREESEIRSAIAHNLAESGRINEAVEQLQLSAETARRVGDRPLQFDALRQMAEVLITARDVPAAQRVFERARAVLAELQGGGTDSMRASLTRLAELLPPAG</sequence>
<keyword evidence="2" id="KW-0805">Transcription regulation</keyword>
<keyword evidence="3 5" id="KW-0238">DNA-binding</keyword>
<dbReference type="Proteomes" id="UP000631791">
    <property type="component" value="Unassembled WGS sequence"/>
</dbReference>
<evidence type="ECO:0000256" key="1">
    <source>
        <dbReference type="ARBA" id="ARBA00005820"/>
    </source>
</evidence>
<dbReference type="Gene3D" id="1.25.40.10">
    <property type="entry name" value="Tetratricopeptide repeat domain"/>
    <property type="match status" value="2"/>
</dbReference>
<evidence type="ECO:0000313" key="7">
    <source>
        <dbReference type="EMBL" id="MBG6106000.1"/>
    </source>
</evidence>
<proteinExistence type="inferred from homology"/>
<dbReference type="PRINTS" id="PR00364">
    <property type="entry name" value="DISEASERSIST"/>
</dbReference>
<dbReference type="SUPFAM" id="SSF48452">
    <property type="entry name" value="TPR-like"/>
    <property type="match status" value="2"/>
</dbReference>
<dbReference type="EMBL" id="JADOTY010000001">
    <property type="protein sequence ID" value="MBG6106000.1"/>
    <property type="molecule type" value="Genomic_DNA"/>
</dbReference>
<dbReference type="InterPro" id="IPR011990">
    <property type="entry name" value="TPR-like_helical_dom_sf"/>
</dbReference>
<organism evidence="7 8">
    <name type="scientific">Micromonospora vinacea</name>
    <dbReference type="NCBI Taxonomy" id="709878"/>
    <lineage>
        <taxon>Bacteria</taxon>
        <taxon>Bacillati</taxon>
        <taxon>Actinomycetota</taxon>
        <taxon>Actinomycetes</taxon>
        <taxon>Micromonosporales</taxon>
        <taxon>Micromonosporaceae</taxon>
        <taxon>Micromonospora</taxon>
    </lineage>
</organism>
<dbReference type="InterPro" id="IPR016032">
    <property type="entry name" value="Sig_transdc_resp-reg_C-effctor"/>
</dbReference>
<dbReference type="PANTHER" id="PTHR35807:SF1">
    <property type="entry name" value="TRANSCRIPTIONAL REGULATOR REDD"/>
    <property type="match status" value="1"/>
</dbReference>
<dbReference type="PROSITE" id="PS51755">
    <property type="entry name" value="OMPR_PHOB"/>
    <property type="match status" value="1"/>
</dbReference>
<dbReference type="InterPro" id="IPR027417">
    <property type="entry name" value="P-loop_NTPase"/>
</dbReference>
<dbReference type="PANTHER" id="PTHR35807">
    <property type="entry name" value="TRANSCRIPTIONAL REGULATOR REDD-RELATED"/>
    <property type="match status" value="1"/>
</dbReference>
<dbReference type="Pfam" id="PF00486">
    <property type="entry name" value="Trans_reg_C"/>
    <property type="match status" value="1"/>
</dbReference>
<keyword evidence="4" id="KW-0804">Transcription</keyword>
<dbReference type="InterPro" id="IPR005158">
    <property type="entry name" value="BTAD"/>
</dbReference>
<comment type="caution">
    <text evidence="7">The sequence shown here is derived from an EMBL/GenBank/DDBJ whole genome shotgun (WGS) entry which is preliminary data.</text>
</comment>
<protein>
    <submittedName>
        <fullName evidence="7">DNA-binding SARP family transcriptional activator/tetratricopeptide (TPR) repeat protein</fullName>
    </submittedName>
</protein>
<dbReference type="SUPFAM" id="SSF52540">
    <property type="entry name" value="P-loop containing nucleoside triphosphate hydrolases"/>
    <property type="match status" value="1"/>
</dbReference>
<comment type="similarity">
    <text evidence="1">Belongs to the AfsR/DnrI/RedD regulatory family.</text>
</comment>
<dbReference type="Pfam" id="PF03704">
    <property type="entry name" value="BTAD"/>
    <property type="match status" value="1"/>
</dbReference>
<dbReference type="InterPro" id="IPR036388">
    <property type="entry name" value="WH-like_DNA-bd_sf"/>
</dbReference>
<dbReference type="SUPFAM" id="SSF46894">
    <property type="entry name" value="C-terminal effector domain of the bipartite response regulators"/>
    <property type="match status" value="1"/>
</dbReference>
<dbReference type="Gene3D" id="3.40.50.300">
    <property type="entry name" value="P-loop containing nucleotide triphosphate hydrolases"/>
    <property type="match status" value="1"/>
</dbReference>
<keyword evidence="8" id="KW-1185">Reference proteome</keyword>